<protein>
    <submittedName>
        <fullName evidence="1">Uncharacterized protein</fullName>
    </submittedName>
</protein>
<dbReference type="EMBL" id="UINC01041604">
    <property type="protein sequence ID" value="SVB43108.1"/>
    <property type="molecule type" value="Genomic_DNA"/>
</dbReference>
<evidence type="ECO:0000313" key="1">
    <source>
        <dbReference type="EMBL" id="SVB43108.1"/>
    </source>
</evidence>
<organism evidence="1">
    <name type="scientific">marine metagenome</name>
    <dbReference type="NCBI Taxonomy" id="408172"/>
    <lineage>
        <taxon>unclassified sequences</taxon>
        <taxon>metagenomes</taxon>
        <taxon>ecological metagenomes</taxon>
    </lineage>
</organism>
<proteinExistence type="predicted"/>
<gene>
    <name evidence="1" type="ORF">METZ01_LOCUS195962</name>
</gene>
<accession>A0A382DXH3</accession>
<sequence>MAAQWAESFATLAIPLIGTGALWSERKYDSSPGQPKRMRKVAVLLTLTMLLTSLAGCAGDDESASPVGEWWKGDGMIMHIIEDGTLTDGEGNSGTWSTDGDILTLTIDEANEFNYAVEISPGIEWMWIQMVDDDDCHALHLEGISNDEYDDRVSELTPPSFC</sequence>
<dbReference type="AlphaFoldDB" id="A0A382DXH3"/>
<name>A0A382DXH3_9ZZZZ</name>
<reference evidence="1" key="1">
    <citation type="submission" date="2018-05" db="EMBL/GenBank/DDBJ databases">
        <authorList>
            <person name="Lanie J.A."/>
            <person name="Ng W.-L."/>
            <person name="Kazmierczak K.M."/>
            <person name="Andrzejewski T.M."/>
            <person name="Davidsen T.M."/>
            <person name="Wayne K.J."/>
            <person name="Tettelin H."/>
            <person name="Glass J.I."/>
            <person name="Rusch D."/>
            <person name="Podicherti R."/>
            <person name="Tsui H.-C.T."/>
            <person name="Winkler M.E."/>
        </authorList>
    </citation>
    <scope>NUCLEOTIDE SEQUENCE</scope>
</reference>